<keyword evidence="4" id="KW-1185">Reference proteome</keyword>
<dbReference type="InterPro" id="IPR008523">
    <property type="entry name" value="DUF805"/>
</dbReference>
<dbReference type="GO" id="GO:0005886">
    <property type="term" value="C:plasma membrane"/>
    <property type="evidence" value="ECO:0007669"/>
    <property type="project" value="TreeGrafter"/>
</dbReference>
<dbReference type="PANTHER" id="PTHR34980">
    <property type="entry name" value="INNER MEMBRANE PROTEIN-RELATED-RELATED"/>
    <property type="match status" value="1"/>
</dbReference>
<dbReference type="Pfam" id="PF05656">
    <property type="entry name" value="DUF805"/>
    <property type="match status" value="1"/>
</dbReference>
<evidence type="ECO:0000256" key="2">
    <source>
        <dbReference type="SAM" id="Phobius"/>
    </source>
</evidence>
<protein>
    <submittedName>
        <fullName evidence="3">Aminopeptidase</fullName>
    </submittedName>
</protein>
<dbReference type="AlphaFoldDB" id="A0A919GQB9"/>
<keyword evidence="2" id="KW-1133">Transmembrane helix</keyword>
<name>A0A919GQB9_9ACTN</name>
<evidence type="ECO:0000256" key="1">
    <source>
        <dbReference type="SAM" id="MobiDB-lite"/>
    </source>
</evidence>
<feature type="transmembrane region" description="Helical" evidence="2">
    <location>
        <begin position="51"/>
        <end position="69"/>
    </location>
</feature>
<feature type="transmembrane region" description="Helical" evidence="2">
    <location>
        <begin position="76"/>
        <end position="97"/>
    </location>
</feature>
<dbReference type="PANTHER" id="PTHR34980:SF2">
    <property type="entry name" value="INNER MEMBRANE PROTEIN YHAH-RELATED"/>
    <property type="match status" value="1"/>
</dbReference>
<accession>A0A919GQB9</accession>
<gene>
    <name evidence="3" type="ORF">GCM10017771_35030</name>
</gene>
<proteinExistence type="predicted"/>
<keyword evidence="2" id="KW-0472">Membrane</keyword>
<dbReference type="Proteomes" id="UP000603227">
    <property type="component" value="Unassembled WGS sequence"/>
</dbReference>
<dbReference type="EMBL" id="BNAT01000010">
    <property type="protein sequence ID" value="GHH88671.1"/>
    <property type="molecule type" value="Genomic_DNA"/>
</dbReference>
<keyword evidence="3" id="KW-0031">Aminopeptidase</keyword>
<evidence type="ECO:0000313" key="3">
    <source>
        <dbReference type="EMBL" id="GHH88671.1"/>
    </source>
</evidence>
<dbReference type="RefSeq" id="WP_189783377.1">
    <property type="nucleotide sequence ID" value="NZ_BNAT01000010.1"/>
</dbReference>
<reference evidence="3" key="2">
    <citation type="submission" date="2020-09" db="EMBL/GenBank/DDBJ databases">
        <authorList>
            <person name="Sun Q."/>
            <person name="Zhou Y."/>
        </authorList>
    </citation>
    <scope>NUCLEOTIDE SEQUENCE</scope>
    <source>
        <strain evidence="3">CGMCC 4.7403</strain>
    </source>
</reference>
<reference evidence="3" key="1">
    <citation type="journal article" date="2014" name="Int. J. Syst. Evol. Microbiol.">
        <title>Complete genome sequence of Corynebacterium casei LMG S-19264T (=DSM 44701T), isolated from a smear-ripened cheese.</title>
        <authorList>
            <consortium name="US DOE Joint Genome Institute (JGI-PGF)"/>
            <person name="Walter F."/>
            <person name="Albersmeier A."/>
            <person name="Kalinowski J."/>
            <person name="Ruckert C."/>
        </authorList>
    </citation>
    <scope>NUCLEOTIDE SEQUENCE</scope>
    <source>
        <strain evidence="3">CGMCC 4.7403</strain>
    </source>
</reference>
<evidence type="ECO:0000313" key="4">
    <source>
        <dbReference type="Proteomes" id="UP000603227"/>
    </source>
</evidence>
<keyword evidence="3" id="KW-0378">Hydrolase</keyword>
<feature type="region of interest" description="Disordered" evidence="1">
    <location>
        <begin position="103"/>
        <end position="131"/>
    </location>
</feature>
<organism evidence="3 4">
    <name type="scientific">Streptomyces capitiformicae</name>
    <dbReference type="NCBI Taxonomy" id="2014920"/>
    <lineage>
        <taxon>Bacteria</taxon>
        <taxon>Bacillati</taxon>
        <taxon>Actinomycetota</taxon>
        <taxon>Actinomycetes</taxon>
        <taxon>Kitasatosporales</taxon>
        <taxon>Streptomycetaceae</taxon>
        <taxon>Streptomyces</taxon>
    </lineage>
</organism>
<feature type="transmembrane region" description="Helical" evidence="2">
    <location>
        <begin position="21"/>
        <end position="39"/>
    </location>
</feature>
<dbReference type="GO" id="GO:0004177">
    <property type="term" value="F:aminopeptidase activity"/>
    <property type="evidence" value="ECO:0007669"/>
    <property type="project" value="UniProtKB-KW"/>
</dbReference>
<comment type="caution">
    <text evidence="3">The sequence shown here is derived from an EMBL/GenBank/DDBJ whole genome shotgun (WGS) entry which is preliminary data.</text>
</comment>
<sequence>MSWFFVVLKKYAVFSGRARRMEYWMFTLISTLIYIGVWALGRTIDSEIPEYVFLAAFLLPSLAVTVRRLHDTGRTGWLVLIGFIPCIGTIVMLVFAATEGERGQNKYGPNPKELQALADSGPAPTSGGPAY</sequence>
<keyword evidence="2" id="KW-0812">Transmembrane</keyword>
<keyword evidence="3" id="KW-0645">Protease</keyword>